<dbReference type="PROSITE" id="PS50073">
    <property type="entry name" value="COPPER_FIST_2"/>
    <property type="match status" value="1"/>
</dbReference>
<dbReference type="PANTHER" id="PTHR28088:SF5">
    <property type="entry name" value="TRANSCRIPTIONAL ACTIVATOR HAA1-RELATED"/>
    <property type="match status" value="1"/>
</dbReference>
<proteinExistence type="predicted"/>
<comment type="caution">
    <text evidence="10">The sequence shown here is derived from an EMBL/GenBank/DDBJ whole genome shotgun (WGS) entry which is preliminary data.</text>
</comment>
<evidence type="ECO:0000256" key="8">
    <source>
        <dbReference type="SAM" id="MobiDB-lite"/>
    </source>
</evidence>
<dbReference type="Proteomes" id="UP000324767">
    <property type="component" value="Unassembled WGS sequence"/>
</dbReference>
<evidence type="ECO:0000256" key="3">
    <source>
        <dbReference type="ARBA" id="ARBA00022833"/>
    </source>
</evidence>
<dbReference type="GO" id="GO:0005507">
    <property type="term" value="F:copper ion binding"/>
    <property type="evidence" value="ECO:0007669"/>
    <property type="project" value="InterPro"/>
</dbReference>
<dbReference type="InterPro" id="IPR051763">
    <property type="entry name" value="Copper_Homeo_Regul"/>
</dbReference>
<gene>
    <name evidence="10" type="ORF">FRX48_03062</name>
</gene>
<evidence type="ECO:0000313" key="11">
    <source>
        <dbReference type="Proteomes" id="UP000324767"/>
    </source>
</evidence>
<dbReference type="GO" id="GO:0006878">
    <property type="term" value="P:intracellular copper ion homeostasis"/>
    <property type="evidence" value="ECO:0007669"/>
    <property type="project" value="TreeGrafter"/>
</dbReference>
<dbReference type="PANTHER" id="PTHR28088">
    <property type="entry name" value="TRANSCRIPTIONAL ACTIVATOR HAA1-RELATED"/>
    <property type="match status" value="1"/>
</dbReference>
<keyword evidence="6" id="KW-0804">Transcription</keyword>
<feature type="region of interest" description="Disordered" evidence="8">
    <location>
        <begin position="162"/>
        <end position="250"/>
    </location>
</feature>
<dbReference type="GO" id="GO:0005634">
    <property type="term" value="C:nucleus"/>
    <property type="evidence" value="ECO:0007669"/>
    <property type="project" value="UniProtKB-SubCell"/>
</dbReference>
<dbReference type="InterPro" id="IPR036395">
    <property type="entry name" value="Cu_fist_DNA-bd_dom_sf"/>
</dbReference>
<dbReference type="SMART" id="SM00412">
    <property type="entry name" value="Cu_FIST"/>
    <property type="match status" value="1"/>
</dbReference>
<keyword evidence="7" id="KW-0539">Nucleus</keyword>
<dbReference type="PRINTS" id="PR00617">
    <property type="entry name" value="COPPERFIST"/>
</dbReference>
<evidence type="ECO:0000313" key="10">
    <source>
        <dbReference type="EMBL" id="KAA6413318.1"/>
    </source>
</evidence>
<evidence type="ECO:0000256" key="2">
    <source>
        <dbReference type="ARBA" id="ARBA00022723"/>
    </source>
</evidence>
<feature type="compositionally biased region" description="Polar residues" evidence="8">
    <location>
        <begin position="235"/>
        <end position="245"/>
    </location>
</feature>
<accession>A0A5M8PUK8</accession>
<protein>
    <submittedName>
        <fullName evidence="10">Copper fist DNA binding domain</fullName>
    </submittedName>
</protein>
<organism evidence="10 11">
    <name type="scientific">Lasallia pustulata</name>
    <dbReference type="NCBI Taxonomy" id="136370"/>
    <lineage>
        <taxon>Eukaryota</taxon>
        <taxon>Fungi</taxon>
        <taxon>Dikarya</taxon>
        <taxon>Ascomycota</taxon>
        <taxon>Pezizomycotina</taxon>
        <taxon>Lecanoromycetes</taxon>
        <taxon>OSLEUM clade</taxon>
        <taxon>Umbilicariomycetidae</taxon>
        <taxon>Umbilicariales</taxon>
        <taxon>Umbilicariaceae</taxon>
        <taxon>Lasallia</taxon>
    </lineage>
</organism>
<dbReference type="GO" id="GO:0006879">
    <property type="term" value="P:intracellular iron ion homeostasis"/>
    <property type="evidence" value="ECO:0007669"/>
    <property type="project" value="TreeGrafter"/>
</dbReference>
<comment type="subcellular location">
    <subcellularLocation>
        <location evidence="1">Nucleus</location>
    </subcellularLocation>
</comment>
<sequence>MMLIEGEKYACDACVRGHRVSNCQHADRPLTHINKKGRPVSQCPHCRGLRKARASHVKCDCGEKPHTKEDCVHAEGGDSKCELGDGVLEPMSDHSAVDTHICCCTHGARCPCALKKEHLDPVPELDAAEASVTLPVAEVRKPRLATAQSESSLMVFANGHHKPAHKHNDAAHKCGLPYKIPRPHSIHGPSEVSAQRSADSLPLMHTTSEFSPPLQDSVSSAPQDVRQVRSAHGSPKTSEPTTNLPNRRLTPLDLSFSTFETATPSPLRDDFISQAPVGFESYYPTPEEQAISSASYNVDWSAFDLPLDNGAYSTTYSQPQSYTSFDYSNVGQPGLTTSSSGEVSEAGDYIPHGLPSPPIMNQNHYVSGPADAATSNTYRLSSASSYMGIPPASVLANSNADGLDLDPFFQGSTASPADFEEQNAKVHIDPEAYVRHGITVQDAQKLAHSGVPVEAMNDLSIPATTVNADPLWAPSYPADDMPYAGDSELSENGWLSS</sequence>
<dbReference type="AlphaFoldDB" id="A0A5M8PUK8"/>
<dbReference type="SUPFAM" id="SSF57879">
    <property type="entry name" value="Zinc domain conserved in yeast copper-regulated transcription factors"/>
    <property type="match status" value="1"/>
</dbReference>
<dbReference type="GO" id="GO:0000978">
    <property type="term" value="F:RNA polymerase II cis-regulatory region sequence-specific DNA binding"/>
    <property type="evidence" value="ECO:0007669"/>
    <property type="project" value="TreeGrafter"/>
</dbReference>
<dbReference type="GO" id="GO:0045944">
    <property type="term" value="P:positive regulation of transcription by RNA polymerase II"/>
    <property type="evidence" value="ECO:0007669"/>
    <property type="project" value="TreeGrafter"/>
</dbReference>
<dbReference type="InterPro" id="IPR001083">
    <property type="entry name" value="Cu_fist_DNA-bd_dom"/>
</dbReference>
<reference evidence="10 11" key="1">
    <citation type="submission" date="2019-09" db="EMBL/GenBank/DDBJ databases">
        <title>The hologenome of the rock-dwelling lichen Lasallia pustulata.</title>
        <authorList>
            <person name="Greshake Tzovaras B."/>
            <person name="Segers F."/>
            <person name="Bicker A."/>
            <person name="Dal Grande F."/>
            <person name="Otte J."/>
            <person name="Hankeln T."/>
            <person name="Schmitt I."/>
            <person name="Ebersberger I."/>
        </authorList>
    </citation>
    <scope>NUCLEOTIDE SEQUENCE [LARGE SCALE GENOMIC DNA]</scope>
    <source>
        <strain evidence="10">A1-1</strain>
    </source>
</reference>
<evidence type="ECO:0000256" key="7">
    <source>
        <dbReference type="ARBA" id="ARBA00023242"/>
    </source>
</evidence>
<dbReference type="GO" id="GO:0000981">
    <property type="term" value="F:DNA-binding transcription factor activity, RNA polymerase II-specific"/>
    <property type="evidence" value="ECO:0007669"/>
    <property type="project" value="TreeGrafter"/>
</dbReference>
<keyword evidence="5" id="KW-0805">Transcription regulation</keyword>
<dbReference type="Gene3D" id="3.90.430.10">
    <property type="entry name" value="Copper fist DNA-binding domain"/>
    <property type="match status" value="1"/>
</dbReference>
<evidence type="ECO:0000256" key="4">
    <source>
        <dbReference type="ARBA" id="ARBA00023008"/>
    </source>
</evidence>
<evidence type="ECO:0000256" key="1">
    <source>
        <dbReference type="ARBA" id="ARBA00004123"/>
    </source>
</evidence>
<dbReference type="EMBL" id="VXIT01000004">
    <property type="protein sequence ID" value="KAA6413318.1"/>
    <property type="molecule type" value="Genomic_DNA"/>
</dbReference>
<evidence type="ECO:0000259" key="9">
    <source>
        <dbReference type="PROSITE" id="PS50073"/>
    </source>
</evidence>
<feature type="region of interest" description="Disordered" evidence="8">
    <location>
        <begin position="474"/>
        <end position="497"/>
    </location>
</feature>
<keyword evidence="2" id="KW-0479">Metal-binding</keyword>
<keyword evidence="4" id="KW-0186">Copper</keyword>
<name>A0A5M8PUK8_9LECA</name>
<feature type="compositionally biased region" description="Polar residues" evidence="8">
    <location>
        <begin position="205"/>
        <end position="222"/>
    </location>
</feature>
<dbReference type="OrthoDB" id="5600085at2759"/>
<evidence type="ECO:0000256" key="5">
    <source>
        <dbReference type="ARBA" id="ARBA00023015"/>
    </source>
</evidence>
<feature type="domain" description="Copper-fist" evidence="9">
    <location>
        <begin position="1"/>
        <end position="40"/>
    </location>
</feature>
<dbReference type="Pfam" id="PF00649">
    <property type="entry name" value="Copper-fist"/>
    <property type="match status" value="1"/>
</dbReference>
<keyword evidence="3" id="KW-0862">Zinc</keyword>
<dbReference type="SMART" id="SM01090">
    <property type="entry name" value="Copper-fist"/>
    <property type="match status" value="1"/>
</dbReference>
<evidence type="ECO:0000256" key="6">
    <source>
        <dbReference type="ARBA" id="ARBA00023163"/>
    </source>
</evidence>
<dbReference type="FunFam" id="3.90.430.10:FF:000001">
    <property type="entry name" value="Copper fist DNA-binding protein"/>
    <property type="match status" value="1"/>
</dbReference>